<dbReference type="InterPro" id="IPR039910">
    <property type="entry name" value="D15-like"/>
</dbReference>
<dbReference type="PANTHER" id="PTHR12815">
    <property type="entry name" value="SORTING AND ASSEMBLY MACHINERY SAMM50 PROTEIN FAMILY MEMBER"/>
    <property type="match status" value="1"/>
</dbReference>
<evidence type="ECO:0000259" key="8">
    <source>
        <dbReference type="Pfam" id="PF07244"/>
    </source>
</evidence>
<evidence type="ECO:0000256" key="3">
    <source>
        <dbReference type="ARBA" id="ARBA00022729"/>
    </source>
</evidence>
<keyword evidence="5" id="KW-0998">Cell outer membrane</keyword>
<keyword evidence="3 6" id="KW-0732">Signal</keyword>
<evidence type="ECO:0000313" key="9">
    <source>
        <dbReference type="EMBL" id="QGA25619.1"/>
    </source>
</evidence>
<evidence type="ECO:0000256" key="6">
    <source>
        <dbReference type="SAM" id="SignalP"/>
    </source>
</evidence>
<dbReference type="PANTHER" id="PTHR12815:SF47">
    <property type="entry name" value="TRANSLOCATION AND ASSEMBLY MODULE SUBUNIT TAMA"/>
    <property type="match status" value="1"/>
</dbReference>
<comment type="subcellular location">
    <subcellularLocation>
        <location evidence="1">Membrane</location>
    </subcellularLocation>
</comment>
<keyword evidence="4" id="KW-0472">Membrane</keyword>
<dbReference type="Proteomes" id="UP000326921">
    <property type="component" value="Chromosome"/>
</dbReference>
<evidence type="ECO:0000256" key="4">
    <source>
        <dbReference type="ARBA" id="ARBA00023136"/>
    </source>
</evidence>
<organism evidence="9 10">
    <name type="scientific">Sphingobacterium zhuxiongii</name>
    <dbReference type="NCBI Taxonomy" id="2662364"/>
    <lineage>
        <taxon>Bacteria</taxon>
        <taxon>Pseudomonadati</taxon>
        <taxon>Bacteroidota</taxon>
        <taxon>Sphingobacteriia</taxon>
        <taxon>Sphingobacteriales</taxon>
        <taxon>Sphingobacteriaceae</taxon>
        <taxon>Sphingobacterium</taxon>
    </lineage>
</organism>
<dbReference type="EMBL" id="CP045652">
    <property type="protein sequence ID" value="QGA25619.1"/>
    <property type="molecule type" value="Genomic_DNA"/>
</dbReference>
<dbReference type="Pfam" id="PF01103">
    <property type="entry name" value="Omp85"/>
    <property type="match status" value="1"/>
</dbReference>
<feature type="signal peptide" evidence="6">
    <location>
        <begin position="1"/>
        <end position="26"/>
    </location>
</feature>
<evidence type="ECO:0000259" key="7">
    <source>
        <dbReference type="Pfam" id="PF01103"/>
    </source>
</evidence>
<dbReference type="Pfam" id="PF07244">
    <property type="entry name" value="POTRA"/>
    <property type="match status" value="1"/>
</dbReference>
<dbReference type="InterPro" id="IPR000184">
    <property type="entry name" value="Bac_surfAg_D15"/>
</dbReference>
<reference evidence="9 10" key="1">
    <citation type="submission" date="2019-10" db="EMBL/GenBank/DDBJ databases">
        <authorList>
            <person name="Dong K."/>
        </authorList>
    </citation>
    <scope>NUCLEOTIDE SEQUENCE [LARGE SCALE GENOMIC DNA]</scope>
    <source>
        <strain evidence="10">dk4302</strain>
    </source>
</reference>
<evidence type="ECO:0000313" key="10">
    <source>
        <dbReference type="Proteomes" id="UP000326921"/>
    </source>
</evidence>
<name>A0A5Q0Q919_9SPHI</name>
<dbReference type="Gene3D" id="2.40.160.50">
    <property type="entry name" value="membrane protein fhac: a member of the omp85/tpsb transporter family"/>
    <property type="match status" value="1"/>
</dbReference>
<feature type="domain" description="Bacterial surface antigen (D15)" evidence="7">
    <location>
        <begin position="367"/>
        <end position="745"/>
    </location>
</feature>
<keyword evidence="10" id="KW-1185">Reference proteome</keyword>
<feature type="domain" description="POTRA" evidence="8">
    <location>
        <begin position="80"/>
        <end position="138"/>
    </location>
</feature>
<accession>A0A5Q0Q919</accession>
<dbReference type="InterPro" id="IPR010827">
    <property type="entry name" value="BamA/TamA_POTRA"/>
</dbReference>
<proteinExistence type="predicted"/>
<evidence type="ECO:0000256" key="2">
    <source>
        <dbReference type="ARBA" id="ARBA00022692"/>
    </source>
</evidence>
<evidence type="ECO:0000256" key="1">
    <source>
        <dbReference type="ARBA" id="ARBA00004370"/>
    </source>
</evidence>
<dbReference type="AlphaFoldDB" id="A0A5Q0Q919"/>
<dbReference type="PROSITE" id="PS51257">
    <property type="entry name" value="PROKAR_LIPOPROTEIN"/>
    <property type="match status" value="1"/>
</dbReference>
<evidence type="ECO:0000256" key="5">
    <source>
        <dbReference type="ARBA" id="ARBA00023237"/>
    </source>
</evidence>
<feature type="chain" id="PRO_5024836651" evidence="6">
    <location>
        <begin position="27"/>
        <end position="782"/>
    </location>
</feature>
<sequence>MTKQRSILFFASITFLLLFFASCRSAKYLEDQQTLVTDIDINGMSPELKEHTQMYVANEIRPNSPLYLTIYNIFNTNNGRYKTEKIKNVGEAPHILDSAVVELSANQIQRYLQTKGYFNASVTPNISIKNKKAKIEFNAILGTPYLVNDISRTVTDPQVRALYESKVMPKSSIQKGKQYDAVDFYNERENMYNQMRENGYYDYLRQYMRVGLDTLGKSYSTDIKLQVSDPSDSTKHKVYTINDVYLRIEAPEAGLKRNDSARFDSFTKINFTDQTNRFKLRPIARYAYLRSGQIYNSDNEELSYDRLYEMNGFRSVKINYDKKDSSKLDVYYNLIPRSAMSNQIEGEFTFSSGMSGFNVGNTFSHRNVFGGSETIEIKLRYGVLFDTRLPGSLTDKIFNNDLQFGVNLSFPRLLTPFGIRSVGRYGIPRTTFSSSLQLFFQDQTYANRYWINSLNYMWYQSSNSLHSLTPVVIEYRDGRLNDAFRQQLLEEGYQLYVESNHRQYFGLGAQYSYTFNSPKLTKKETFNYFRGGVDISGNLLGLLGNVVNFKQNENGEKLLFGVPFLQYIKGEVDYRWYKYLGGNKQFVFRFNSGVAVPYGNNSKLMIFEKSFFAGGMNGIRAWQARTLGPGGYNREVVREELRVNLRNLDQLGEIKLETNAEYRFRLLNNFFGAKLNGATFIDAGNIWNLRENNINLDGEFKFNKFLSQVAIGTGFGLRVDMDYFIIRLDAGLKVKDPQFKGKEQWVIRRLFNSKDFKQVYFDAHKPDRYNFMQYNFGVGMPF</sequence>
<dbReference type="Gene3D" id="3.10.20.310">
    <property type="entry name" value="membrane protein fhac"/>
    <property type="match status" value="1"/>
</dbReference>
<protein>
    <submittedName>
        <fullName evidence="9">BamA/TamA family outer membrane protein</fullName>
    </submittedName>
</protein>
<keyword evidence="2" id="KW-0812">Transmembrane</keyword>
<dbReference type="GO" id="GO:0019867">
    <property type="term" value="C:outer membrane"/>
    <property type="evidence" value="ECO:0007669"/>
    <property type="project" value="InterPro"/>
</dbReference>
<dbReference type="RefSeq" id="WP_153509939.1">
    <property type="nucleotide sequence ID" value="NZ_CP045652.1"/>
</dbReference>
<dbReference type="KEGG" id="sphe:GFH32_04480"/>
<gene>
    <name evidence="9" type="ORF">GFH32_04480</name>
</gene>